<dbReference type="InterPro" id="IPR010065">
    <property type="entry name" value="AA_ABC_transptr_permease_3TM"/>
</dbReference>
<evidence type="ECO:0000313" key="11">
    <source>
        <dbReference type="Proteomes" id="UP000737171"/>
    </source>
</evidence>
<evidence type="ECO:0000259" key="9">
    <source>
        <dbReference type="PROSITE" id="PS50928"/>
    </source>
</evidence>
<dbReference type="EMBL" id="JABRWJ010000012">
    <property type="protein sequence ID" value="NRF71552.1"/>
    <property type="molecule type" value="Genomic_DNA"/>
</dbReference>
<name>A0ABX2ES23_9BURK</name>
<dbReference type="InterPro" id="IPR035906">
    <property type="entry name" value="MetI-like_sf"/>
</dbReference>
<evidence type="ECO:0000256" key="7">
    <source>
        <dbReference type="ARBA" id="ARBA00023136"/>
    </source>
</evidence>
<comment type="caution">
    <text evidence="10">The sequence shown here is derived from an EMBL/GenBank/DDBJ whole genome shotgun (WGS) entry which is preliminary data.</text>
</comment>
<evidence type="ECO:0000256" key="2">
    <source>
        <dbReference type="ARBA" id="ARBA00010072"/>
    </source>
</evidence>
<feature type="transmembrane region" description="Helical" evidence="8">
    <location>
        <begin position="129"/>
        <end position="149"/>
    </location>
</feature>
<dbReference type="PANTHER" id="PTHR30614:SF41">
    <property type="entry name" value="INNER MEMBRANE AMINO-ACID ABC TRANSPORTER PERMEASE PROTEIN YHDY"/>
    <property type="match status" value="1"/>
</dbReference>
<dbReference type="Pfam" id="PF00528">
    <property type="entry name" value="BPD_transp_1"/>
    <property type="match status" value="1"/>
</dbReference>
<sequence length="367" mass="40718">MADVFQPIPARPSPVRTEGLIPWIRRNLFGDWRNATVTLFMLALALWWLPGAIDWAFARAVFAADADRCQAARGIAACWGVITEKHRLIIFGRYPFDQQWRPEVATLALVALLVASCMRAFWRPWLALLWVAVLALFFGLMAGGFAGLTPVTTDRWGGLPLTVMLASLAIVLAFPLAVLVALGRRSNMPAIRTVCVIYVELIRGVPLISVLFMASFMFPLFMPPGMTIDVLVRVLVGITLFTAAYMAETVRGGLQAIPKGQLEAADSIGLSYWQTQRKIVLPQALAMVVPGIMNSFISIFKDTSLVTIVSLYELTGAMGLALNSDANWRPFKIEAYLFIAAIYFVFCFSMSRYSLWVEKHVSVSKTR</sequence>
<proteinExistence type="inferred from homology"/>
<dbReference type="InterPro" id="IPR000515">
    <property type="entry name" value="MetI-like"/>
</dbReference>
<keyword evidence="4" id="KW-1003">Cell membrane</keyword>
<feature type="transmembrane region" description="Helical" evidence="8">
    <location>
        <begin position="32"/>
        <end position="49"/>
    </location>
</feature>
<evidence type="ECO:0000256" key="3">
    <source>
        <dbReference type="ARBA" id="ARBA00022448"/>
    </source>
</evidence>
<dbReference type="SUPFAM" id="SSF161098">
    <property type="entry name" value="MetI-like"/>
    <property type="match status" value="1"/>
</dbReference>
<organism evidence="10 11">
    <name type="scientific">Pseudaquabacterium terrae</name>
    <dbReference type="NCBI Taxonomy" id="2732868"/>
    <lineage>
        <taxon>Bacteria</taxon>
        <taxon>Pseudomonadati</taxon>
        <taxon>Pseudomonadota</taxon>
        <taxon>Betaproteobacteria</taxon>
        <taxon>Burkholderiales</taxon>
        <taxon>Sphaerotilaceae</taxon>
        <taxon>Pseudaquabacterium</taxon>
    </lineage>
</organism>
<evidence type="ECO:0000256" key="5">
    <source>
        <dbReference type="ARBA" id="ARBA00022692"/>
    </source>
</evidence>
<keyword evidence="7 8" id="KW-0472">Membrane</keyword>
<dbReference type="PANTHER" id="PTHR30614">
    <property type="entry name" value="MEMBRANE COMPONENT OF AMINO ACID ABC TRANSPORTER"/>
    <property type="match status" value="1"/>
</dbReference>
<keyword evidence="6 8" id="KW-1133">Transmembrane helix</keyword>
<feature type="transmembrane region" description="Helical" evidence="8">
    <location>
        <begin position="104"/>
        <end position="122"/>
    </location>
</feature>
<evidence type="ECO:0000256" key="8">
    <source>
        <dbReference type="RuleBase" id="RU363032"/>
    </source>
</evidence>
<gene>
    <name evidence="10" type="ORF">HLB44_31655</name>
</gene>
<keyword evidence="5 8" id="KW-0812">Transmembrane</keyword>
<evidence type="ECO:0000256" key="1">
    <source>
        <dbReference type="ARBA" id="ARBA00004429"/>
    </source>
</evidence>
<dbReference type="Proteomes" id="UP000737171">
    <property type="component" value="Unassembled WGS sequence"/>
</dbReference>
<feature type="transmembrane region" description="Helical" evidence="8">
    <location>
        <begin position="161"/>
        <end position="182"/>
    </location>
</feature>
<dbReference type="RefSeq" id="WP_173132949.1">
    <property type="nucleotide sequence ID" value="NZ_JABRWJ010000012.1"/>
</dbReference>
<feature type="domain" description="ABC transmembrane type-1" evidence="9">
    <location>
        <begin position="159"/>
        <end position="354"/>
    </location>
</feature>
<comment type="subcellular location">
    <subcellularLocation>
        <location evidence="1">Cell inner membrane</location>
        <topology evidence="1">Multi-pass membrane protein</topology>
    </subcellularLocation>
    <subcellularLocation>
        <location evidence="8">Cell membrane</location>
        <topology evidence="8">Multi-pass membrane protein</topology>
    </subcellularLocation>
</comment>
<evidence type="ECO:0000256" key="6">
    <source>
        <dbReference type="ARBA" id="ARBA00022989"/>
    </source>
</evidence>
<feature type="transmembrane region" description="Helical" evidence="8">
    <location>
        <begin position="335"/>
        <end position="355"/>
    </location>
</feature>
<evidence type="ECO:0000256" key="4">
    <source>
        <dbReference type="ARBA" id="ARBA00022475"/>
    </source>
</evidence>
<feature type="transmembrane region" description="Helical" evidence="8">
    <location>
        <begin position="194"/>
        <end position="218"/>
    </location>
</feature>
<feature type="transmembrane region" description="Helical" evidence="8">
    <location>
        <begin position="279"/>
        <end position="299"/>
    </location>
</feature>
<dbReference type="InterPro" id="IPR043429">
    <property type="entry name" value="ArtM/GltK/GlnP/TcyL/YhdX-like"/>
</dbReference>
<dbReference type="Gene3D" id="1.10.3720.10">
    <property type="entry name" value="MetI-like"/>
    <property type="match status" value="1"/>
</dbReference>
<keyword evidence="3 8" id="KW-0813">Transport</keyword>
<dbReference type="CDD" id="cd06261">
    <property type="entry name" value="TM_PBP2"/>
    <property type="match status" value="1"/>
</dbReference>
<dbReference type="NCBIfam" id="TIGR01726">
    <property type="entry name" value="HEQRo_perm_3TM"/>
    <property type="match status" value="1"/>
</dbReference>
<reference evidence="10 11" key="1">
    <citation type="submission" date="2020-05" db="EMBL/GenBank/DDBJ databases">
        <title>Aquincola sp. isolate from soil.</title>
        <authorList>
            <person name="Han J."/>
            <person name="Kim D.-U."/>
        </authorList>
    </citation>
    <scope>NUCLEOTIDE SEQUENCE [LARGE SCALE GENOMIC DNA]</scope>
    <source>
        <strain evidence="10 11">S2</strain>
    </source>
</reference>
<evidence type="ECO:0000313" key="10">
    <source>
        <dbReference type="EMBL" id="NRF71552.1"/>
    </source>
</evidence>
<dbReference type="PROSITE" id="PS50928">
    <property type="entry name" value="ABC_TM1"/>
    <property type="match status" value="1"/>
</dbReference>
<protein>
    <submittedName>
        <fullName evidence="10">Amino acid ABC transporter permease</fullName>
    </submittedName>
</protein>
<accession>A0ABX2ES23</accession>
<keyword evidence="11" id="KW-1185">Reference proteome</keyword>
<feature type="transmembrane region" description="Helical" evidence="8">
    <location>
        <begin position="305"/>
        <end position="323"/>
    </location>
</feature>
<comment type="similarity">
    <text evidence="2">Belongs to the binding-protein-dependent transport system permease family. HisMQ subfamily.</text>
</comment>